<protein>
    <recommendedName>
        <fullName evidence="2">UPF0102 protein SAMN05660648_00653</fullName>
    </recommendedName>
</protein>
<dbReference type="NCBIfam" id="TIGR00252">
    <property type="entry name" value="YraN family protein"/>
    <property type="match status" value="1"/>
</dbReference>
<keyword evidence="3" id="KW-0540">Nuclease</keyword>
<name>A0A1H3VWW5_SELRU</name>
<gene>
    <name evidence="3" type="ORF">SAMN05660648_00653</name>
</gene>
<dbReference type="OrthoDB" id="9802516at2"/>
<organism evidence="3 4">
    <name type="scientific">Selenomonas ruminantium</name>
    <dbReference type="NCBI Taxonomy" id="971"/>
    <lineage>
        <taxon>Bacteria</taxon>
        <taxon>Bacillati</taxon>
        <taxon>Bacillota</taxon>
        <taxon>Negativicutes</taxon>
        <taxon>Selenomonadales</taxon>
        <taxon>Selenomonadaceae</taxon>
        <taxon>Selenomonas</taxon>
    </lineage>
</organism>
<dbReference type="PANTHER" id="PTHR34039">
    <property type="entry name" value="UPF0102 PROTEIN YRAN"/>
    <property type="match status" value="1"/>
</dbReference>
<dbReference type="CDD" id="cd20736">
    <property type="entry name" value="PoNe_Nuclease"/>
    <property type="match status" value="1"/>
</dbReference>
<dbReference type="InterPro" id="IPR011335">
    <property type="entry name" value="Restrct_endonuc-II-like"/>
</dbReference>
<evidence type="ECO:0000256" key="1">
    <source>
        <dbReference type="ARBA" id="ARBA00006738"/>
    </source>
</evidence>
<keyword evidence="3" id="KW-0378">Hydrolase</keyword>
<accession>A0A1H3VWW5</accession>
<reference evidence="3 4" key="1">
    <citation type="submission" date="2016-10" db="EMBL/GenBank/DDBJ databases">
        <authorList>
            <person name="de Groot N.N."/>
        </authorList>
    </citation>
    <scope>NUCLEOTIDE SEQUENCE [LARGE SCALE GENOMIC DNA]</scope>
    <source>
        <strain evidence="3 4">DSM 2872</strain>
    </source>
</reference>
<dbReference type="NCBIfam" id="NF009150">
    <property type="entry name" value="PRK12497.1-3"/>
    <property type="match status" value="1"/>
</dbReference>
<dbReference type="Pfam" id="PF02021">
    <property type="entry name" value="UPF0102"/>
    <property type="match status" value="1"/>
</dbReference>
<dbReference type="GO" id="GO:0004519">
    <property type="term" value="F:endonuclease activity"/>
    <property type="evidence" value="ECO:0007669"/>
    <property type="project" value="UniProtKB-KW"/>
</dbReference>
<evidence type="ECO:0000256" key="2">
    <source>
        <dbReference type="HAMAP-Rule" id="MF_00048"/>
    </source>
</evidence>
<sequence>MSNQILGRQGEQVAVEFLQRQGFGICARNFRVPVGEIDIIARKGDVLAFVEVKTRHGNRYGTPAQAVNFHKQKKIIQTAQWFLRQKRLSEDKCFCRFDVVEVYALPEGKWQVHHLPGAFEC</sequence>
<dbReference type="Proteomes" id="UP000183469">
    <property type="component" value="Unassembled WGS sequence"/>
</dbReference>
<dbReference type="RefSeq" id="WP_074670822.1">
    <property type="nucleotide sequence ID" value="NZ_FNQG01000002.1"/>
</dbReference>
<dbReference type="InterPro" id="IPR011856">
    <property type="entry name" value="tRNA_endonuc-like_dom_sf"/>
</dbReference>
<dbReference type="AlphaFoldDB" id="A0A1H3VWW5"/>
<proteinExistence type="inferred from homology"/>
<dbReference type="HAMAP" id="MF_00048">
    <property type="entry name" value="UPF0102"/>
    <property type="match status" value="1"/>
</dbReference>
<keyword evidence="3" id="KW-0255">Endonuclease</keyword>
<dbReference type="NCBIfam" id="NF009154">
    <property type="entry name" value="PRK12497.3-3"/>
    <property type="match status" value="1"/>
</dbReference>
<dbReference type="PANTHER" id="PTHR34039:SF1">
    <property type="entry name" value="UPF0102 PROTEIN YRAN"/>
    <property type="match status" value="1"/>
</dbReference>
<evidence type="ECO:0000313" key="3">
    <source>
        <dbReference type="EMBL" id="SDZ79240.1"/>
    </source>
</evidence>
<comment type="similarity">
    <text evidence="1 2">Belongs to the UPF0102 family.</text>
</comment>
<dbReference type="EMBL" id="FNQG01000002">
    <property type="protein sequence ID" value="SDZ79240.1"/>
    <property type="molecule type" value="Genomic_DNA"/>
</dbReference>
<dbReference type="Gene3D" id="3.40.1350.10">
    <property type="match status" value="1"/>
</dbReference>
<dbReference type="GO" id="GO:0003676">
    <property type="term" value="F:nucleic acid binding"/>
    <property type="evidence" value="ECO:0007669"/>
    <property type="project" value="InterPro"/>
</dbReference>
<evidence type="ECO:0000313" key="4">
    <source>
        <dbReference type="Proteomes" id="UP000183469"/>
    </source>
</evidence>
<dbReference type="SUPFAM" id="SSF52980">
    <property type="entry name" value="Restriction endonuclease-like"/>
    <property type="match status" value="1"/>
</dbReference>
<dbReference type="InterPro" id="IPR003509">
    <property type="entry name" value="UPF0102_YraN-like"/>
</dbReference>